<dbReference type="PIRSF" id="PIRSF016838">
    <property type="entry name" value="PafC"/>
    <property type="match status" value="1"/>
</dbReference>
<dbReference type="SUPFAM" id="SSF46785">
    <property type="entry name" value="Winged helix' DNA-binding domain"/>
    <property type="match status" value="1"/>
</dbReference>
<dbReference type="Gene3D" id="1.10.10.10">
    <property type="entry name" value="Winged helix-like DNA-binding domain superfamily/Winged helix DNA-binding domain"/>
    <property type="match status" value="1"/>
</dbReference>
<dbReference type="InterPro" id="IPR057727">
    <property type="entry name" value="WCX_dom"/>
</dbReference>
<dbReference type="InterPro" id="IPR026881">
    <property type="entry name" value="WYL_dom"/>
</dbReference>
<dbReference type="InterPro" id="IPR036390">
    <property type="entry name" value="WH_DNA-bd_sf"/>
</dbReference>
<evidence type="ECO:0000313" key="4">
    <source>
        <dbReference type="EMBL" id="GAA5503936.1"/>
    </source>
</evidence>
<reference evidence="4 5" key="1">
    <citation type="submission" date="2024-02" db="EMBL/GenBank/DDBJ databases">
        <title>Deinococcus xinjiangensis NBRC 107630.</title>
        <authorList>
            <person name="Ichikawa N."/>
            <person name="Katano-Makiyama Y."/>
            <person name="Hidaka K."/>
        </authorList>
    </citation>
    <scope>NUCLEOTIDE SEQUENCE [LARGE SCALE GENOMIC DNA]</scope>
    <source>
        <strain evidence="4 5">NBRC 107630</strain>
    </source>
</reference>
<dbReference type="InterPro" id="IPR036388">
    <property type="entry name" value="WH-like_DNA-bd_sf"/>
</dbReference>
<keyword evidence="2" id="KW-0804">Transcription</keyword>
<evidence type="ECO:0000256" key="2">
    <source>
        <dbReference type="ARBA" id="ARBA00023163"/>
    </source>
</evidence>
<keyword evidence="1" id="KW-0805">Transcription regulation</keyword>
<dbReference type="PROSITE" id="PS51000">
    <property type="entry name" value="HTH_DEOR_2"/>
    <property type="match status" value="1"/>
</dbReference>
<dbReference type="Pfam" id="PF13280">
    <property type="entry name" value="WYL"/>
    <property type="match status" value="1"/>
</dbReference>
<name>A0ABP9VGP2_9DEIO</name>
<gene>
    <name evidence="4" type="ORF">Dxin01_03704</name>
</gene>
<dbReference type="PROSITE" id="PS52050">
    <property type="entry name" value="WYL"/>
    <property type="match status" value="1"/>
</dbReference>
<comment type="caution">
    <text evidence="4">The sequence shown here is derived from an EMBL/GenBank/DDBJ whole genome shotgun (WGS) entry which is preliminary data.</text>
</comment>
<proteinExistence type="predicted"/>
<dbReference type="InterPro" id="IPR028349">
    <property type="entry name" value="PafC-like"/>
</dbReference>
<evidence type="ECO:0000259" key="3">
    <source>
        <dbReference type="PROSITE" id="PS51000"/>
    </source>
</evidence>
<evidence type="ECO:0000313" key="5">
    <source>
        <dbReference type="Proteomes" id="UP001458946"/>
    </source>
</evidence>
<accession>A0ABP9VGP2</accession>
<protein>
    <recommendedName>
        <fullName evidence="3">HTH deoR-type domain-containing protein</fullName>
    </recommendedName>
</protein>
<dbReference type="Pfam" id="PF25583">
    <property type="entry name" value="WCX"/>
    <property type="match status" value="1"/>
</dbReference>
<dbReference type="Proteomes" id="UP001458946">
    <property type="component" value="Unassembled WGS sequence"/>
</dbReference>
<dbReference type="EMBL" id="BAABRN010000076">
    <property type="protein sequence ID" value="GAA5503936.1"/>
    <property type="molecule type" value="Genomic_DNA"/>
</dbReference>
<dbReference type="InterPro" id="IPR013196">
    <property type="entry name" value="HTH_11"/>
</dbReference>
<dbReference type="InterPro" id="IPR051534">
    <property type="entry name" value="CBASS_pafABC_assoc_protein"/>
</dbReference>
<dbReference type="PANTHER" id="PTHR34580">
    <property type="match status" value="1"/>
</dbReference>
<dbReference type="Pfam" id="PF08279">
    <property type="entry name" value="HTH_11"/>
    <property type="match status" value="1"/>
</dbReference>
<dbReference type="RefSeq" id="WP_353543902.1">
    <property type="nucleotide sequence ID" value="NZ_BAABRN010000076.1"/>
</dbReference>
<dbReference type="PANTHER" id="PTHR34580:SF3">
    <property type="entry name" value="PROTEIN PAFB"/>
    <property type="match status" value="1"/>
</dbReference>
<sequence>MTYDPSLRVLTVLELLQAHETVTGAELARTLEVSPRTVQRYIMRLQDLGIPVEGKRGVGGAYRLKAGFRLPPLMFTGDEALSLALGLLALQQLGLSDLTPAAGAARAKLARTLPAALRDTVQALEEAVQFDASPWVVNTDAGLLQRMLQAVREHHTARLGYTSHRREATERRVDIYRVLHVDGRWYAAGLCHLRASLRVFRLDRIASFEVLDDAFEPPTDFDALALVRREQPQRKAYEVSVWLAAPPAELRGQVSMWYTDLCAEGAGTRLRGKREHLSSFAAFLLGLGVDFQIESPPELRAEFGKLAARCAAAQEGSSGLRSIP</sequence>
<organism evidence="4 5">
    <name type="scientific">Deinococcus xinjiangensis</name>
    <dbReference type="NCBI Taxonomy" id="457454"/>
    <lineage>
        <taxon>Bacteria</taxon>
        <taxon>Thermotogati</taxon>
        <taxon>Deinococcota</taxon>
        <taxon>Deinococci</taxon>
        <taxon>Deinococcales</taxon>
        <taxon>Deinococcaceae</taxon>
        <taxon>Deinococcus</taxon>
    </lineage>
</organism>
<keyword evidence="5" id="KW-1185">Reference proteome</keyword>
<feature type="domain" description="HTH deoR-type" evidence="3">
    <location>
        <begin position="5"/>
        <end position="63"/>
    </location>
</feature>
<dbReference type="InterPro" id="IPR001034">
    <property type="entry name" value="DeoR_HTH"/>
</dbReference>
<evidence type="ECO:0000256" key="1">
    <source>
        <dbReference type="ARBA" id="ARBA00023015"/>
    </source>
</evidence>